<dbReference type="PANTHER" id="PTHR14514:SF3">
    <property type="entry name" value="NESPRIN-1"/>
    <property type="match status" value="1"/>
</dbReference>
<reference evidence="6" key="2">
    <citation type="submission" date="2025-09" db="UniProtKB">
        <authorList>
            <consortium name="Ensembl"/>
        </authorList>
    </citation>
    <scope>IDENTIFICATION</scope>
</reference>
<sequence>KQCLHRVLSLSQLQLLSFQNMLFEIEQKVSYLSELSVHSESLLLEGRAETKEEAEQLTLKLHTLKDSLLELQQMLQDKQVDIQVRSEIIYSAWPPFLLSLMAYFLCFAALSHSLIYSSTQAAGGDGKLAASYGSERVQQDLYAAVSAASTWLDSAENQLLSGPVLLSEDTETQLTNLETLSKQLKEITRQVNQSRDLLGGGVGRLCGGEERALMEDTLEGLQERMGLLDSALEQHCEGMRDTLQEHSTFQVCSNVKLESLTESKHHLLQKMVGTTDRPASKQLETLSEVEDSLRELEQKVTELRSKAEGLRSEQTSNQELLKLQDAYEELVLMVGSRRSSLNHSLSLKAQYEAALRDLTDLIDTAQDKMAADQKMTVASVSKVQMLLDKHKEFFQGLECHMILTQTLYGKVSGLVAQRESQALEDTMTLAHNVLKQAHRRGVELEGILESWSRLMEDYKALCRQLEAVECSIPTVGLVEETEERLLERISLYQVSSFYTQ</sequence>
<evidence type="ECO:0000313" key="6">
    <source>
        <dbReference type="Ensembl" id="ENSXCOP00000005656.1"/>
    </source>
</evidence>
<evidence type="ECO:0000256" key="5">
    <source>
        <dbReference type="SAM" id="Coils"/>
    </source>
</evidence>
<keyword evidence="4" id="KW-0472">Membrane</keyword>
<dbReference type="Ensembl" id="ENSXCOT00000005722.1">
    <property type="protein sequence ID" value="ENSXCOP00000005656.1"/>
    <property type="gene ID" value="ENSXCOG00000004400.1"/>
</dbReference>
<dbReference type="STRING" id="32473.ENSXCOP00000005656"/>
<dbReference type="AlphaFoldDB" id="A0A3B5L7A4"/>
<dbReference type="Proteomes" id="UP000261380">
    <property type="component" value="Unplaced"/>
</dbReference>
<accession>A0A3B5L7A4</accession>
<evidence type="ECO:0000256" key="1">
    <source>
        <dbReference type="ARBA" id="ARBA00004308"/>
    </source>
</evidence>
<comment type="subcellular location">
    <subcellularLocation>
        <location evidence="1">Endomembrane system</location>
    </subcellularLocation>
</comment>
<evidence type="ECO:0000256" key="4">
    <source>
        <dbReference type="ARBA" id="ARBA00023136"/>
    </source>
</evidence>
<keyword evidence="3" id="KW-0677">Repeat</keyword>
<name>A0A3B5L7A4_9TELE</name>
<feature type="coiled-coil region" evidence="5">
    <location>
        <begin position="47"/>
        <end position="74"/>
    </location>
</feature>
<dbReference type="SUPFAM" id="SSF46966">
    <property type="entry name" value="Spectrin repeat"/>
    <property type="match status" value="2"/>
</dbReference>
<feature type="coiled-coil region" evidence="5">
    <location>
        <begin position="279"/>
        <end position="313"/>
    </location>
</feature>
<keyword evidence="2" id="KW-0597">Phosphoprotein</keyword>
<evidence type="ECO:0000256" key="2">
    <source>
        <dbReference type="ARBA" id="ARBA00022553"/>
    </source>
</evidence>
<organism evidence="6 7">
    <name type="scientific">Xiphophorus couchianus</name>
    <name type="common">Monterrey platyfish</name>
    <dbReference type="NCBI Taxonomy" id="32473"/>
    <lineage>
        <taxon>Eukaryota</taxon>
        <taxon>Metazoa</taxon>
        <taxon>Chordata</taxon>
        <taxon>Craniata</taxon>
        <taxon>Vertebrata</taxon>
        <taxon>Euteleostomi</taxon>
        <taxon>Actinopterygii</taxon>
        <taxon>Neopterygii</taxon>
        <taxon>Teleostei</taxon>
        <taxon>Neoteleostei</taxon>
        <taxon>Acanthomorphata</taxon>
        <taxon>Ovalentaria</taxon>
        <taxon>Atherinomorphae</taxon>
        <taxon>Cyprinodontiformes</taxon>
        <taxon>Poeciliidae</taxon>
        <taxon>Poeciliinae</taxon>
        <taxon>Xiphophorus</taxon>
    </lineage>
</organism>
<dbReference type="Gene3D" id="1.20.58.60">
    <property type="match status" value="2"/>
</dbReference>
<protein>
    <submittedName>
        <fullName evidence="6">Uncharacterized protein</fullName>
    </submittedName>
</protein>
<keyword evidence="5" id="KW-0175">Coiled coil</keyword>
<keyword evidence="7" id="KW-1185">Reference proteome</keyword>
<reference evidence="6" key="1">
    <citation type="submission" date="2025-08" db="UniProtKB">
        <authorList>
            <consortium name="Ensembl"/>
        </authorList>
    </citation>
    <scope>IDENTIFICATION</scope>
</reference>
<evidence type="ECO:0000313" key="7">
    <source>
        <dbReference type="Proteomes" id="UP000261380"/>
    </source>
</evidence>
<proteinExistence type="predicted"/>
<dbReference type="PANTHER" id="PTHR14514">
    <property type="entry name" value="PKA ANCHORING PROTEIN"/>
    <property type="match status" value="1"/>
</dbReference>
<dbReference type="GeneTree" id="ENSGT00940000154481"/>
<evidence type="ECO:0000256" key="3">
    <source>
        <dbReference type="ARBA" id="ARBA00022737"/>
    </source>
</evidence>